<feature type="compositionally biased region" description="Basic and acidic residues" evidence="1">
    <location>
        <begin position="15"/>
        <end position="26"/>
    </location>
</feature>
<evidence type="ECO:0000313" key="2">
    <source>
        <dbReference type="EnsemblMetazoa" id="Aqu2.1.31765_001"/>
    </source>
</evidence>
<organism evidence="2">
    <name type="scientific">Amphimedon queenslandica</name>
    <name type="common">Sponge</name>
    <dbReference type="NCBI Taxonomy" id="400682"/>
    <lineage>
        <taxon>Eukaryota</taxon>
        <taxon>Metazoa</taxon>
        <taxon>Porifera</taxon>
        <taxon>Demospongiae</taxon>
        <taxon>Heteroscleromorpha</taxon>
        <taxon>Haplosclerida</taxon>
        <taxon>Niphatidae</taxon>
        <taxon>Amphimedon</taxon>
    </lineage>
</organism>
<sequence length="337" mass="38711">MEQSVSPSVSIETNETQRDMETTTDKEEILPESTPVIRDHPKRAAAIEARDKIIARILKRHYFRKVKMQKLQCLRYVKPTNIKKVVRDNPKYVGSVITYSVVNQLAINSKRNFFYPYAYERNLLDALFFIKKQKGRILLEPKKSSKSPLDWTRVQLLFECIRIKYSDFSDTKLAATLNQKCTDTNNSTKSNSKFQQPTLISQTLSLEGKAIAKTYKLQALAVSSHWKLKSKKDILDADILFSDLFVRIQSGVICYVIPSEHLANSILDKVFAGQSQELLSVVKPAHSVIGVCFMFESFVKFHVVVHESESEVNSPKRLRIESRKFLLPAFTSTRQKR</sequence>
<dbReference type="InParanoid" id="A0A1X7UUW2"/>
<reference evidence="2" key="1">
    <citation type="submission" date="2017-05" db="UniProtKB">
        <authorList>
            <consortium name="EnsemblMetazoa"/>
        </authorList>
    </citation>
    <scope>IDENTIFICATION</scope>
</reference>
<accession>A0A1X7UUW2</accession>
<feature type="region of interest" description="Disordered" evidence="1">
    <location>
        <begin position="1"/>
        <end position="26"/>
    </location>
</feature>
<proteinExistence type="predicted"/>
<name>A0A1X7UUW2_AMPQE</name>
<feature type="compositionally biased region" description="Polar residues" evidence="1">
    <location>
        <begin position="1"/>
        <end position="14"/>
    </location>
</feature>
<dbReference type="AlphaFoldDB" id="A0A1X7UUW2"/>
<evidence type="ECO:0000256" key="1">
    <source>
        <dbReference type="SAM" id="MobiDB-lite"/>
    </source>
</evidence>
<protein>
    <submittedName>
        <fullName evidence="2">Uncharacterized protein</fullName>
    </submittedName>
</protein>
<dbReference type="OrthoDB" id="5988760at2759"/>
<dbReference type="EnsemblMetazoa" id="Aqu2.1.31765_001">
    <property type="protein sequence ID" value="Aqu2.1.31765_001"/>
    <property type="gene ID" value="Aqu2.1.31765"/>
</dbReference>